<reference evidence="8 9" key="1">
    <citation type="submission" date="2019-11" db="EMBL/GenBank/DDBJ databases">
        <authorList>
            <person name="Criscuolo A."/>
        </authorList>
    </citation>
    <scope>NUCLEOTIDE SEQUENCE [LARGE SCALE GENOMIC DNA]</scope>
    <source>
        <strain evidence="8">CIP111667</strain>
    </source>
</reference>
<accession>A0A7M4DS18</accession>
<dbReference type="GO" id="GO:0031460">
    <property type="term" value="P:glycine betaine transport"/>
    <property type="evidence" value="ECO:0007669"/>
    <property type="project" value="TreeGrafter"/>
</dbReference>
<dbReference type="GO" id="GO:0005886">
    <property type="term" value="C:plasma membrane"/>
    <property type="evidence" value="ECO:0007669"/>
    <property type="project" value="UniProtKB-SubCell"/>
</dbReference>
<evidence type="ECO:0000256" key="6">
    <source>
        <dbReference type="RuleBase" id="RU363032"/>
    </source>
</evidence>
<comment type="similarity">
    <text evidence="6">Belongs to the binding-protein-dependent transport system permease family.</text>
</comment>
<dbReference type="InterPro" id="IPR000515">
    <property type="entry name" value="MetI-like"/>
</dbReference>
<dbReference type="SUPFAM" id="SSF161098">
    <property type="entry name" value="MetI-like"/>
    <property type="match status" value="1"/>
</dbReference>
<evidence type="ECO:0000256" key="3">
    <source>
        <dbReference type="ARBA" id="ARBA00022692"/>
    </source>
</evidence>
<sequence length="230" mass="24443">MNWVGANRDLIVELTLTHARLSLLPILIGFVVAVPLGAFAWRFRWARGLTLTVVGLLYTIPSLALFVLLPPIIGISFLSELNVTIALSIYAVALMTRSATEALESVDPDVRGAAAAMGYSGWGRFWAVDLPLAGPVLLAGLRVVSVSTVSLVTVGVLVGSRNLGYLFLNGLQRGIVAEIATGIVMTVLIAVVFDLLLALAGRLVMPWTRDAAGGRTRRAARRVALTEGPT</sequence>
<evidence type="ECO:0000256" key="2">
    <source>
        <dbReference type="ARBA" id="ARBA00022448"/>
    </source>
</evidence>
<proteinExistence type="inferred from homology"/>
<comment type="caution">
    <text evidence="8">The sequence shown here is derived from an EMBL/GenBank/DDBJ whole genome shotgun (WGS) entry which is preliminary data.</text>
</comment>
<keyword evidence="4 6" id="KW-1133">Transmembrane helix</keyword>
<feature type="transmembrane region" description="Helical" evidence="6">
    <location>
        <begin position="179"/>
        <end position="200"/>
    </location>
</feature>
<comment type="subcellular location">
    <subcellularLocation>
        <location evidence="6">Cell membrane</location>
        <topology evidence="6">Multi-pass membrane protein</topology>
    </subcellularLocation>
    <subcellularLocation>
        <location evidence="1">Membrane</location>
        <topology evidence="1">Multi-pass membrane protein</topology>
    </subcellularLocation>
</comment>
<dbReference type="Proteomes" id="UP000419743">
    <property type="component" value="Unassembled WGS sequence"/>
</dbReference>
<feature type="domain" description="ABC transmembrane type-1" evidence="7">
    <location>
        <begin position="15"/>
        <end position="197"/>
    </location>
</feature>
<dbReference type="PROSITE" id="PS50928">
    <property type="entry name" value="ABC_TM1"/>
    <property type="match status" value="1"/>
</dbReference>
<keyword evidence="3 6" id="KW-0812">Transmembrane</keyword>
<feature type="transmembrane region" description="Helical" evidence="6">
    <location>
        <begin position="136"/>
        <end position="159"/>
    </location>
</feature>
<feature type="transmembrane region" description="Helical" evidence="6">
    <location>
        <begin position="75"/>
        <end position="95"/>
    </location>
</feature>
<evidence type="ECO:0000313" key="9">
    <source>
        <dbReference type="Proteomes" id="UP000419743"/>
    </source>
</evidence>
<dbReference type="InterPro" id="IPR035906">
    <property type="entry name" value="MetI-like_sf"/>
</dbReference>
<feature type="transmembrane region" description="Helical" evidence="6">
    <location>
        <begin position="20"/>
        <end position="41"/>
    </location>
</feature>
<feature type="transmembrane region" description="Helical" evidence="6">
    <location>
        <begin position="48"/>
        <end position="69"/>
    </location>
</feature>
<dbReference type="InterPro" id="IPR051204">
    <property type="entry name" value="ABC_transp_perm/SBD"/>
</dbReference>
<organism evidence="8 9">
    <name type="scientific">Occultella aeris</name>
    <dbReference type="NCBI Taxonomy" id="2761496"/>
    <lineage>
        <taxon>Bacteria</taxon>
        <taxon>Bacillati</taxon>
        <taxon>Actinomycetota</taxon>
        <taxon>Actinomycetes</taxon>
        <taxon>Micrococcales</taxon>
        <taxon>Ruaniaceae</taxon>
        <taxon>Occultella</taxon>
    </lineage>
</organism>
<gene>
    <name evidence="8" type="primary">opuCB_2</name>
    <name evidence="8" type="ORF">HALOF300_04965</name>
</gene>
<name>A0A7M4DS18_9MICO</name>
<dbReference type="CDD" id="cd06261">
    <property type="entry name" value="TM_PBP2"/>
    <property type="match status" value="1"/>
</dbReference>
<evidence type="ECO:0000313" key="8">
    <source>
        <dbReference type="EMBL" id="VZO40262.1"/>
    </source>
</evidence>
<protein>
    <submittedName>
        <fullName evidence="8">Glycine betaine/carnitine/choline transport system permease protein OpuCB</fullName>
    </submittedName>
</protein>
<dbReference type="GO" id="GO:0055085">
    <property type="term" value="P:transmembrane transport"/>
    <property type="evidence" value="ECO:0007669"/>
    <property type="project" value="InterPro"/>
</dbReference>
<evidence type="ECO:0000256" key="1">
    <source>
        <dbReference type="ARBA" id="ARBA00004141"/>
    </source>
</evidence>
<dbReference type="EMBL" id="CACRYJ010000068">
    <property type="protein sequence ID" value="VZO40262.1"/>
    <property type="molecule type" value="Genomic_DNA"/>
</dbReference>
<dbReference type="Gene3D" id="1.10.3720.10">
    <property type="entry name" value="MetI-like"/>
    <property type="match status" value="1"/>
</dbReference>
<keyword evidence="2 6" id="KW-0813">Transport</keyword>
<dbReference type="Pfam" id="PF00528">
    <property type="entry name" value="BPD_transp_1"/>
    <property type="match status" value="1"/>
</dbReference>
<keyword evidence="9" id="KW-1185">Reference proteome</keyword>
<keyword evidence="5 6" id="KW-0472">Membrane</keyword>
<evidence type="ECO:0000259" key="7">
    <source>
        <dbReference type="PROSITE" id="PS50928"/>
    </source>
</evidence>
<dbReference type="RefSeq" id="WP_156743525.1">
    <property type="nucleotide sequence ID" value="NZ_CACRYJ010000068.1"/>
</dbReference>
<evidence type="ECO:0000256" key="5">
    <source>
        <dbReference type="ARBA" id="ARBA00023136"/>
    </source>
</evidence>
<dbReference type="PANTHER" id="PTHR30177">
    <property type="entry name" value="GLYCINE BETAINE/L-PROLINE TRANSPORT SYSTEM PERMEASE PROTEIN PROW"/>
    <property type="match status" value="1"/>
</dbReference>
<dbReference type="PANTHER" id="PTHR30177:SF4">
    <property type="entry name" value="OSMOPROTECTANT IMPORT PERMEASE PROTEIN OSMW"/>
    <property type="match status" value="1"/>
</dbReference>
<evidence type="ECO:0000256" key="4">
    <source>
        <dbReference type="ARBA" id="ARBA00022989"/>
    </source>
</evidence>
<dbReference type="AlphaFoldDB" id="A0A7M4DS18"/>